<keyword evidence="2" id="KW-1185">Reference proteome</keyword>
<organism evidence="1 2">
    <name type="scientific">Cyclobacterium plantarum</name>
    <dbReference type="NCBI Taxonomy" id="2716263"/>
    <lineage>
        <taxon>Bacteria</taxon>
        <taxon>Pseudomonadati</taxon>
        <taxon>Bacteroidota</taxon>
        <taxon>Cytophagia</taxon>
        <taxon>Cytophagales</taxon>
        <taxon>Cyclobacteriaceae</taxon>
        <taxon>Cyclobacterium</taxon>
    </lineage>
</organism>
<evidence type="ECO:0000313" key="2">
    <source>
        <dbReference type="Proteomes" id="UP000649799"/>
    </source>
</evidence>
<gene>
    <name evidence="1" type="ORF">G9Q97_15390</name>
</gene>
<sequence length="78" mass="9096">MPDSFLQLRGYQDFDSPGLLFNLNEDPGQGINQYELYPEKIESMERLIPENKAKGYLINKDGKDPIETIYTWLLNNEN</sequence>
<comment type="caution">
    <text evidence="1">The sequence shown here is derived from an EMBL/GenBank/DDBJ whole genome shotgun (WGS) entry which is preliminary data.</text>
</comment>
<accession>A0ABX0H942</accession>
<name>A0ABX0H942_9BACT</name>
<reference evidence="1 2" key="1">
    <citation type="submission" date="2020-03" db="EMBL/GenBank/DDBJ databases">
        <title>Cyclobacterium plantarum sp. nov., a marine bacterium isolated from a coastal-marine wetland.</title>
        <authorList>
            <person name="Sanchez-Porro C."/>
            <person name="Ventosa A."/>
            <person name="Amoozegar M."/>
        </authorList>
    </citation>
    <scope>NUCLEOTIDE SEQUENCE [LARGE SCALE GENOMIC DNA]</scope>
    <source>
        <strain evidence="1 2">GBPx2</strain>
    </source>
</reference>
<proteinExistence type="predicted"/>
<protein>
    <submittedName>
        <fullName evidence="1">Uncharacterized protein</fullName>
    </submittedName>
</protein>
<dbReference type="RefSeq" id="WP_166148342.1">
    <property type="nucleotide sequence ID" value="NZ_JAANYN010000006.1"/>
</dbReference>
<evidence type="ECO:0000313" key="1">
    <source>
        <dbReference type="EMBL" id="NHE58194.1"/>
    </source>
</evidence>
<dbReference type="EMBL" id="JAANYN010000006">
    <property type="protein sequence ID" value="NHE58194.1"/>
    <property type="molecule type" value="Genomic_DNA"/>
</dbReference>
<dbReference type="Proteomes" id="UP000649799">
    <property type="component" value="Unassembled WGS sequence"/>
</dbReference>